<comment type="caution">
    <text evidence="1">The sequence shown here is derived from an EMBL/GenBank/DDBJ whole genome shotgun (WGS) entry which is preliminary data.</text>
</comment>
<proteinExistence type="predicted"/>
<evidence type="ECO:0000313" key="1">
    <source>
        <dbReference type="EMBL" id="OQA51870.1"/>
    </source>
</evidence>
<organism evidence="1">
    <name type="scientific">candidate division WS2 bacterium ADurb.Bin280</name>
    <dbReference type="NCBI Taxonomy" id="1852829"/>
    <lineage>
        <taxon>Bacteria</taxon>
        <taxon>candidate division WS2</taxon>
    </lineage>
</organism>
<dbReference type="Pfam" id="PF20603">
    <property type="entry name" value="Bact_hydrolase"/>
    <property type="match status" value="1"/>
</dbReference>
<dbReference type="Proteomes" id="UP000485367">
    <property type="component" value="Unassembled WGS sequence"/>
</dbReference>
<accession>A0A1V5SBH9</accession>
<name>A0A1V5SBH9_9BACT</name>
<dbReference type="EMBL" id="MWBO01000059">
    <property type="protein sequence ID" value="OQA51870.1"/>
    <property type="molecule type" value="Genomic_DNA"/>
</dbReference>
<dbReference type="AlphaFoldDB" id="A0A1V5SBH9"/>
<dbReference type="InterPro" id="IPR046766">
    <property type="entry name" value="Bact_hydrolase"/>
</dbReference>
<protein>
    <submittedName>
        <fullName evidence="1">Uncharacterized protein</fullName>
    </submittedName>
</protein>
<reference evidence="1" key="1">
    <citation type="submission" date="2017-02" db="EMBL/GenBank/DDBJ databases">
        <title>Delving into the versatile metabolic prowess of the omnipresent phylum Bacteroidetes.</title>
        <authorList>
            <person name="Nobu M.K."/>
            <person name="Mei R."/>
            <person name="Narihiro T."/>
            <person name="Kuroda K."/>
            <person name="Liu W.-T."/>
        </authorList>
    </citation>
    <scope>NUCLEOTIDE SEQUENCE</scope>
    <source>
        <strain evidence="1">ADurb.Bin280</strain>
    </source>
</reference>
<sequence>MENNNQDVCCPKIDPKEWDEKDFNWNDKKFVKAKVFTIAFMPLNFGSVISKLMKKVEASGAKTPENLCLSDHTSPWNMDIYLAVDKEVENAQNVKINGKFFSKIYEGDFRETGNWMKDAQKFADKNKINVKKWYMWYTTCPKCAKKYGKNYVVVFGEIEK</sequence>
<gene>
    <name evidence="1" type="ORF">BWY43_00777</name>
</gene>